<keyword evidence="2" id="KW-1185">Reference proteome</keyword>
<reference evidence="1 2" key="1">
    <citation type="journal article" date="2023" name="Microbiol. Resour. Announc.">
        <title>Complete Genome Sequence of Imperialibacter roseus strain P4T.</title>
        <authorList>
            <person name="Tizabi D.R."/>
            <person name="Bachvaroff T."/>
            <person name="Hill R.T."/>
        </authorList>
    </citation>
    <scope>NUCLEOTIDE SEQUENCE [LARGE SCALE GENOMIC DNA]</scope>
    <source>
        <strain evidence="1 2">P4T</strain>
    </source>
</reference>
<accession>A0ABZ0IK98</accession>
<name>A0ABZ0IK98_9BACT</name>
<dbReference type="RefSeq" id="WP_317487696.1">
    <property type="nucleotide sequence ID" value="NZ_CP136051.1"/>
</dbReference>
<dbReference type="Proteomes" id="UP001302349">
    <property type="component" value="Chromosome"/>
</dbReference>
<organism evidence="1 2">
    <name type="scientific">Imperialibacter roseus</name>
    <dbReference type="NCBI Taxonomy" id="1324217"/>
    <lineage>
        <taxon>Bacteria</taxon>
        <taxon>Pseudomonadati</taxon>
        <taxon>Bacteroidota</taxon>
        <taxon>Cytophagia</taxon>
        <taxon>Cytophagales</taxon>
        <taxon>Flammeovirgaceae</taxon>
        <taxon>Imperialibacter</taxon>
    </lineage>
</organism>
<gene>
    <name evidence="1" type="ORF">RT717_17590</name>
</gene>
<sequence>MTKEEEKRVFTSFIEVLEPDEDYLFKCWEKPDIKLVRSDKVIGVEITEILDEKRRSRQMLLKKIGDAVVSILDEQGYMPFHLSLSFQPTLGLSKSKITSYSSKVANKISSIIGSQPKRSNYDGNFDSSSTDGFIGFNIFFSEHLTKSYFAESATGFIPDFGRADLEKILSKKEQALKSYEAFDEQWLLICEGNFLAGSVGQILVKNIGFTSGFNRIFIFREVAQKIVEISVPQSPSFER</sequence>
<protein>
    <submittedName>
        <fullName evidence="1">Uncharacterized protein</fullName>
    </submittedName>
</protein>
<dbReference type="EMBL" id="CP136051">
    <property type="protein sequence ID" value="WOK04898.1"/>
    <property type="molecule type" value="Genomic_DNA"/>
</dbReference>
<evidence type="ECO:0000313" key="1">
    <source>
        <dbReference type="EMBL" id="WOK04898.1"/>
    </source>
</evidence>
<proteinExistence type="predicted"/>
<evidence type="ECO:0000313" key="2">
    <source>
        <dbReference type="Proteomes" id="UP001302349"/>
    </source>
</evidence>